<keyword evidence="1" id="KW-0614">Plasmid</keyword>
<dbReference type="KEGG" id="pphr:APZ00_25025"/>
<proteinExistence type="predicted"/>
<dbReference type="Proteomes" id="UP000064921">
    <property type="component" value="Plasmid p.p-1"/>
</dbReference>
<keyword evidence="2" id="KW-1185">Reference proteome</keyword>
<accession>A0A0U3EG70</accession>
<protein>
    <submittedName>
        <fullName evidence="1">Uncharacterized protein</fullName>
    </submittedName>
</protein>
<gene>
    <name evidence="1" type="ORF">APZ00_25025</name>
</gene>
<organism evidence="1 2">
    <name type="scientific">Pannonibacter phragmitetus</name>
    <dbReference type="NCBI Taxonomy" id="121719"/>
    <lineage>
        <taxon>Bacteria</taxon>
        <taxon>Pseudomonadati</taxon>
        <taxon>Pseudomonadota</taxon>
        <taxon>Alphaproteobacteria</taxon>
        <taxon>Hyphomicrobiales</taxon>
        <taxon>Stappiaceae</taxon>
        <taxon>Pannonibacter</taxon>
    </lineage>
</organism>
<name>A0A0U3EG70_9HYPH</name>
<geneLocation type="plasmid" evidence="1 2">
    <name>p.p-1</name>
</geneLocation>
<dbReference type="EMBL" id="CP013069">
    <property type="protein sequence ID" value="ALV30497.1"/>
    <property type="molecule type" value="Genomic_DNA"/>
</dbReference>
<evidence type="ECO:0000313" key="1">
    <source>
        <dbReference type="EMBL" id="ALV30497.1"/>
    </source>
</evidence>
<reference evidence="1 2" key="1">
    <citation type="submission" date="2015-10" db="EMBL/GenBank/DDBJ databases">
        <title>The world's first case of liver abscess caused by Pannonibacter phragmitetus.</title>
        <authorList>
            <person name="Ming D."/>
            <person name="Wang M."/>
            <person name="Zhou Y."/>
            <person name="Jiang T."/>
            <person name="Hu S."/>
        </authorList>
    </citation>
    <scope>NUCLEOTIDE SEQUENCE [LARGE SCALE GENOMIC DNA]</scope>
    <source>
        <strain evidence="1 2">31801</strain>
        <plasmid evidence="2">Plasmid p.p-1</plasmid>
    </source>
</reference>
<evidence type="ECO:0000313" key="2">
    <source>
        <dbReference type="Proteomes" id="UP000064921"/>
    </source>
</evidence>
<dbReference type="AlphaFoldDB" id="A0A0U3EG70"/>
<sequence length="84" mass="9124">MLCLLLLLLPGCNRTGEMLGGALAQVSANINETNHHLNVRYGSCAAGYIMTSRGCEFASLRHNSKGEAFVLGRSGRWHRTAAYD</sequence>